<dbReference type="InterPro" id="IPR009606">
    <property type="entry name" value="DEAL/Modifying_wall_lignin1/2"/>
</dbReference>
<keyword evidence="2 8" id="KW-0812">Transmembrane</keyword>
<evidence type="ECO:0000256" key="4">
    <source>
        <dbReference type="ARBA" id="ARBA00022989"/>
    </source>
</evidence>
<comment type="similarity">
    <text evidence="6">Belongs to the DESIGUAL family.</text>
</comment>
<dbReference type="InterPro" id="IPR052222">
    <property type="entry name" value="DESIGUAL"/>
</dbReference>
<feature type="transmembrane region" description="Helical" evidence="8">
    <location>
        <begin position="91"/>
        <end position="117"/>
    </location>
</feature>
<feature type="transmembrane region" description="Helical" evidence="8">
    <location>
        <begin position="137"/>
        <end position="159"/>
    </location>
</feature>
<dbReference type="PROSITE" id="PS51257">
    <property type="entry name" value="PROKAR_LIPOPROTEIN"/>
    <property type="match status" value="1"/>
</dbReference>
<evidence type="ECO:0000313" key="9">
    <source>
        <dbReference type="EMBL" id="JAG87009.1"/>
    </source>
</evidence>
<accession>A0A0C9RTK4</accession>
<keyword evidence="4 8" id="KW-1133">Transmembrane helix</keyword>
<feature type="compositionally biased region" description="Polar residues" evidence="7">
    <location>
        <begin position="218"/>
        <end position="227"/>
    </location>
</feature>
<dbReference type="GO" id="GO:0012505">
    <property type="term" value="C:endomembrane system"/>
    <property type="evidence" value="ECO:0007669"/>
    <property type="project" value="UniProtKB-SubCell"/>
</dbReference>
<sequence length="227" mass="24211">MKRSGIVICGLVGFLGCLAAILGFIAEAKHTRAGDVLMTDSGRCIYPRSPALGLGITAALAIFIAQVIANGAVGCICCARGAPYAPSSNRTIAIICLVVSWITFGIAFILLMSGAALNDRHNAEIRTLGDYCYVVKSGVFAGGALLALATATLAIIYYITASAAKKAEWYPQNQNIAMAQPQHGQSNIQPVFVPEHQYAQYNEYPQQPYGSQQPPQSAGNIQRTTWR</sequence>
<keyword evidence="5 8" id="KW-0472">Membrane</keyword>
<feature type="transmembrane region" description="Helical" evidence="8">
    <location>
        <begin position="52"/>
        <end position="79"/>
    </location>
</feature>
<evidence type="ECO:0000256" key="6">
    <source>
        <dbReference type="ARBA" id="ARBA00029467"/>
    </source>
</evidence>
<name>A0A0C9RTK4_9CONI</name>
<feature type="region of interest" description="Disordered" evidence="7">
    <location>
        <begin position="205"/>
        <end position="227"/>
    </location>
</feature>
<comment type="subcellular location">
    <subcellularLocation>
        <location evidence="1">Endomembrane system</location>
        <topology evidence="1">Multi-pass membrane protein</topology>
    </subcellularLocation>
</comment>
<evidence type="ECO:0000256" key="8">
    <source>
        <dbReference type="SAM" id="Phobius"/>
    </source>
</evidence>
<protein>
    <submittedName>
        <fullName evidence="9">TSA: Wollemia nobilis Ref_Wollemi_Transcript_13814_1438 transcribed RNA sequence</fullName>
    </submittedName>
</protein>
<keyword evidence="3" id="KW-0732">Signal</keyword>
<evidence type="ECO:0000256" key="3">
    <source>
        <dbReference type="ARBA" id="ARBA00022729"/>
    </source>
</evidence>
<organism evidence="9">
    <name type="scientific">Wollemia nobilis</name>
    <dbReference type="NCBI Taxonomy" id="56998"/>
    <lineage>
        <taxon>Eukaryota</taxon>
        <taxon>Viridiplantae</taxon>
        <taxon>Streptophyta</taxon>
        <taxon>Embryophyta</taxon>
        <taxon>Tracheophyta</taxon>
        <taxon>Spermatophyta</taxon>
        <taxon>Pinopsida</taxon>
        <taxon>Pinidae</taxon>
        <taxon>Conifers II</taxon>
        <taxon>Araucariales</taxon>
        <taxon>Araucariaceae</taxon>
        <taxon>Wollemia</taxon>
    </lineage>
</organism>
<dbReference type="PANTHER" id="PTHR31769">
    <property type="entry name" value="OS07G0462200 PROTEIN-RELATED"/>
    <property type="match status" value="1"/>
</dbReference>
<evidence type="ECO:0000256" key="7">
    <source>
        <dbReference type="SAM" id="MobiDB-lite"/>
    </source>
</evidence>
<evidence type="ECO:0000256" key="2">
    <source>
        <dbReference type="ARBA" id="ARBA00022692"/>
    </source>
</evidence>
<dbReference type="AlphaFoldDB" id="A0A0C9RTK4"/>
<feature type="compositionally biased region" description="Low complexity" evidence="7">
    <location>
        <begin position="205"/>
        <end position="217"/>
    </location>
</feature>
<dbReference type="EMBL" id="GCHU01013736">
    <property type="protein sequence ID" value="JAG87009.1"/>
    <property type="molecule type" value="Transcribed_RNA"/>
</dbReference>
<reference evidence="9" key="1">
    <citation type="submission" date="2015-02" db="EMBL/GenBank/DDBJ databases">
        <title>A transcriptome of Wollemia nobilis - a relic of Gondwana.</title>
        <authorList>
            <person name="Chia J.Y."/>
            <person name="Leong Y.S."/>
            <person name="Abdul Karim S."/>
            <person name="Wan Azmi N."/>
            <person name="Hercus R."/>
            <person name="Croft L."/>
        </authorList>
    </citation>
    <scope>NUCLEOTIDE SEQUENCE</scope>
    <source>
        <strain evidence="9">MaeBrown</strain>
        <tissue evidence="9">Leaf</tissue>
    </source>
</reference>
<proteinExistence type="inferred from homology"/>
<dbReference type="Pfam" id="PF06749">
    <property type="entry name" value="DUF1218"/>
    <property type="match status" value="1"/>
</dbReference>
<evidence type="ECO:0000256" key="5">
    <source>
        <dbReference type="ARBA" id="ARBA00023136"/>
    </source>
</evidence>
<evidence type="ECO:0000256" key="1">
    <source>
        <dbReference type="ARBA" id="ARBA00004127"/>
    </source>
</evidence>